<proteinExistence type="predicted"/>
<evidence type="ECO:0000313" key="4">
    <source>
        <dbReference type="EMBL" id="TEB06888.1"/>
    </source>
</evidence>
<dbReference type="PANTHER" id="PTHR43119:SF1">
    <property type="entry name" value="ABC TRANSPORTER DOMAIN-CONTAINING PROTEIN"/>
    <property type="match status" value="1"/>
</dbReference>
<dbReference type="PROSITE" id="PS00211">
    <property type="entry name" value="ABC_TRANSPORTER_1"/>
    <property type="match status" value="1"/>
</dbReference>
<keyword evidence="2 4" id="KW-0067">ATP-binding</keyword>
<dbReference type="Pfam" id="PF00005">
    <property type="entry name" value="ABC_tran"/>
    <property type="match status" value="1"/>
</dbReference>
<keyword evidence="5" id="KW-1185">Reference proteome</keyword>
<keyword evidence="1" id="KW-0547">Nucleotide-binding</keyword>
<gene>
    <name evidence="4" type="primary">ybbL</name>
    <name evidence="4" type="ORF">Psch_00421</name>
</gene>
<dbReference type="InterPro" id="IPR027417">
    <property type="entry name" value="P-loop_NTPase"/>
</dbReference>
<dbReference type="InterPro" id="IPR003593">
    <property type="entry name" value="AAA+_ATPase"/>
</dbReference>
<dbReference type="PANTHER" id="PTHR43119">
    <property type="entry name" value="ABC TRANSPORT PROTEIN ATP-BINDING COMPONENT-RELATED"/>
    <property type="match status" value="1"/>
</dbReference>
<dbReference type="InterPro" id="IPR003439">
    <property type="entry name" value="ABC_transporter-like_ATP-bd"/>
</dbReference>
<dbReference type="EMBL" id="QFGA01000001">
    <property type="protein sequence ID" value="TEB06888.1"/>
    <property type="molecule type" value="Genomic_DNA"/>
</dbReference>
<dbReference type="InterPro" id="IPR017871">
    <property type="entry name" value="ABC_transporter-like_CS"/>
</dbReference>
<dbReference type="Gene3D" id="3.40.50.300">
    <property type="entry name" value="P-loop containing nucleotide triphosphate hydrolases"/>
    <property type="match status" value="1"/>
</dbReference>
<name>A0A4Y7RD18_9FIRM</name>
<accession>A0A4Y7RD18</accession>
<sequence>MRIEIYARQGCHYALADFFCFHKINYLLGSSFRRVEVSASLREGSVLLVRGPSGSGKSTLLRVLSRLQELVDGQVFFRGVNMFSFTPQVWRSKVHYVPQKPAVFPGTVHDNLLRPYSLRINRSKEFNLETIQRALDKLMLDFNIMEQNAGTLSGGEAARIALLRSIILSPNILLLDEPTAALDEKAKQAVLGLLTDWLEQKPDRGIILVSHTDESTTFPSANVLEIGR</sequence>
<reference evidence="4 5" key="1">
    <citation type="journal article" date="2018" name="Environ. Microbiol.">
        <title>Novel energy conservation strategies and behaviour of Pelotomaculum schinkii driving syntrophic propionate catabolism.</title>
        <authorList>
            <person name="Hidalgo-Ahumada C.A.P."/>
            <person name="Nobu M.K."/>
            <person name="Narihiro T."/>
            <person name="Tamaki H."/>
            <person name="Liu W.T."/>
            <person name="Kamagata Y."/>
            <person name="Stams A.J.M."/>
            <person name="Imachi H."/>
            <person name="Sousa D.Z."/>
        </authorList>
    </citation>
    <scope>NUCLEOTIDE SEQUENCE [LARGE SCALE GENOMIC DNA]</scope>
    <source>
        <strain evidence="4 5">HH</strain>
    </source>
</reference>
<dbReference type="GO" id="GO:0005524">
    <property type="term" value="F:ATP binding"/>
    <property type="evidence" value="ECO:0007669"/>
    <property type="project" value="UniProtKB-KW"/>
</dbReference>
<dbReference type="SUPFAM" id="SSF52540">
    <property type="entry name" value="P-loop containing nucleoside triphosphate hydrolases"/>
    <property type="match status" value="1"/>
</dbReference>
<dbReference type="SMART" id="SM00382">
    <property type="entry name" value="AAA"/>
    <property type="match status" value="1"/>
</dbReference>
<protein>
    <submittedName>
        <fullName evidence="4">Putative ABC transporter ATP-binding protein YbbL</fullName>
    </submittedName>
</protein>
<evidence type="ECO:0000259" key="3">
    <source>
        <dbReference type="PROSITE" id="PS50893"/>
    </source>
</evidence>
<dbReference type="Proteomes" id="UP000298324">
    <property type="component" value="Unassembled WGS sequence"/>
</dbReference>
<organism evidence="4 5">
    <name type="scientific">Pelotomaculum schinkii</name>
    <dbReference type="NCBI Taxonomy" id="78350"/>
    <lineage>
        <taxon>Bacteria</taxon>
        <taxon>Bacillati</taxon>
        <taxon>Bacillota</taxon>
        <taxon>Clostridia</taxon>
        <taxon>Eubacteriales</taxon>
        <taxon>Desulfotomaculaceae</taxon>
        <taxon>Pelotomaculum</taxon>
    </lineage>
</organism>
<dbReference type="PROSITE" id="PS50893">
    <property type="entry name" value="ABC_TRANSPORTER_2"/>
    <property type="match status" value="1"/>
</dbReference>
<evidence type="ECO:0000313" key="5">
    <source>
        <dbReference type="Proteomes" id="UP000298324"/>
    </source>
</evidence>
<evidence type="ECO:0000256" key="2">
    <source>
        <dbReference type="ARBA" id="ARBA00022840"/>
    </source>
</evidence>
<comment type="caution">
    <text evidence="4">The sequence shown here is derived from an EMBL/GenBank/DDBJ whole genome shotgun (WGS) entry which is preliminary data.</text>
</comment>
<dbReference type="AlphaFoldDB" id="A0A4Y7RD18"/>
<evidence type="ECO:0000256" key="1">
    <source>
        <dbReference type="ARBA" id="ARBA00022741"/>
    </source>
</evidence>
<dbReference type="GO" id="GO:0016887">
    <property type="term" value="F:ATP hydrolysis activity"/>
    <property type="evidence" value="ECO:0007669"/>
    <property type="project" value="InterPro"/>
</dbReference>
<feature type="domain" description="ABC transporter" evidence="3">
    <location>
        <begin position="19"/>
        <end position="228"/>
    </location>
</feature>